<organism evidence="16">
    <name type="scientific">Anisakis simplex</name>
    <name type="common">Herring worm</name>
    <dbReference type="NCBI Taxonomy" id="6269"/>
    <lineage>
        <taxon>Eukaryota</taxon>
        <taxon>Metazoa</taxon>
        <taxon>Ecdysozoa</taxon>
        <taxon>Nematoda</taxon>
        <taxon>Chromadorea</taxon>
        <taxon>Rhabditida</taxon>
        <taxon>Spirurina</taxon>
        <taxon>Ascaridomorpha</taxon>
        <taxon>Ascaridoidea</taxon>
        <taxon>Anisakidae</taxon>
        <taxon>Anisakis</taxon>
        <taxon>Anisakis simplex complex</taxon>
    </lineage>
</organism>
<evidence type="ECO:0000259" key="12">
    <source>
        <dbReference type="PROSITE" id="PS50025"/>
    </source>
</evidence>
<dbReference type="InterPro" id="IPR001881">
    <property type="entry name" value="EGF-like_Ca-bd_dom"/>
</dbReference>
<dbReference type="CDD" id="cd00054">
    <property type="entry name" value="EGF_CA"/>
    <property type="match status" value="4"/>
</dbReference>
<feature type="domain" description="EGF-like" evidence="13">
    <location>
        <begin position="693"/>
        <end position="731"/>
    </location>
</feature>
<dbReference type="FunFam" id="2.10.25.10:FF:000587">
    <property type="entry name" value="Slit 2"/>
    <property type="match status" value="1"/>
</dbReference>
<evidence type="ECO:0000256" key="8">
    <source>
        <dbReference type="ARBA" id="ARBA00023157"/>
    </source>
</evidence>
<evidence type="ECO:0000256" key="7">
    <source>
        <dbReference type="ARBA" id="ARBA00022737"/>
    </source>
</evidence>
<evidence type="ECO:0000256" key="2">
    <source>
        <dbReference type="ARBA" id="ARBA00022473"/>
    </source>
</evidence>
<feature type="disulfide bond" evidence="10">
    <location>
        <begin position="1024"/>
        <end position="1033"/>
    </location>
</feature>
<evidence type="ECO:0000259" key="13">
    <source>
        <dbReference type="PROSITE" id="PS50026"/>
    </source>
</evidence>
<comment type="caution">
    <text evidence="10">Lacks conserved residue(s) required for the propagation of feature annotation.</text>
</comment>
<feature type="disulfide bond" evidence="10">
    <location>
        <begin position="645"/>
        <end position="654"/>
    </location>
</feature>
<comment type="subcellular location">
    <subcellularLocation>
        <location evidence="1">Secreted</location>
    </subcellularLocation>
</comment>
<dbReference type="FunFam" id="2.10.25.10:FF:000053">
    <property type="entry name" value="Slit guidance ligand 2"/>
    <property type="match status" value="1"/>
</dbReference>
<dbReference type="FunFam" id="3.80.10.10:FF:000002">
    <property type="entry name" value="Slit guidance ligand 2"/>
    <property type="match status" value="1"/>
</dbReference>
<keyword evidence="3" id="KW-0964">Secreted</keyword>
<dbReference type="InterPro" id="IPR018097">
    <property type="entry name" value="EGF_Ca-bd_CS"/>
</dbReference>
<dbReference type="PROSITE" id="PS01187">
    <property type="entry name" value="EGF_CA"/>
    <property type="match status" value="1"/>
</dbReference>
<dbReference type="FunFam" id="2.10.25.10:FF:000080">
    <property type="entry name" value="Neurogenic locus notch 1"/>
    <property type="match status" value="1"/>
</dbReference>
<dbReference type="Pfam" id="PF00008">
    <property type="entry name" value="EGF"/>
    <property type="match status" value="3"/>
</dbReference>
<accession>A0A158PNR7</accession>
<feature type="domain" description="EGF-like" evidence="13">
    <location>
        <begin position="620"/>
        <end position="655"/>
    </location>
</feature>
<dbReference type="AlphaFoldDB" id="A0A158PNR7"/>
<evidence type="ECO:0000313" key="15">
    <source>
        <dbReference type="Proteomes" id="UP000267096"/>
    </source>
</evidence>
<keyword evidence="4 10" id="KW-0245">EGF-like domain</keyword>
<feature type="domain" description="EGF-like" evidence="13">
    <location>
        <begin position="780"/>
        <end position="815"/>
    </location>
</feature>
<reference evidence="16" key="1">
    <citation type="submission" date="2016-04" db="UniProtKB">
        <authorList>
            <consortium name="WormBaseParasite"/>
        </authorList>
    </citation>
    <scope>IDENTIFICATION</scope>
</reference>
<keyword evidence="15" id="KW-1185">Reference proteome</keyword>
<keyword evidence="6" id="KW-0732">Signal</keyword>
<dbReference type="PROSITE" id="PS50025">
    <property type="entry name" value="LAM_G_DOMAIN"/>
    <property type="match status" value="1"/>
</dbReference>
<dbReference type="SMART" id="SM00181">
    <property type="entry name" value="EGF"/>
    <property type="match status" value="6"/>
</dbReference>
<evidence type="ECO:0000256" key="3">
    <source>
        <dbReference type="ARBA" id="ARBA00022525"/>
    </source>
</evidence>
<evidence type="ECO:0000256" key="1">
    <source>
        <dbReference type="ARBA" id="ARBA00004613"/>
    </source>
</evidence>
<feature type="disulfide bond" evidence="10">
    <location>
        <begin position="681"/>
        <end position="690"/>
    </location>
</feature>
<feature type="domain" description="Laminin G" evidence="12">
    <location>
        <begin position="818"/>
        <end position="993"/>
    </location>
</feature>
<dbReference type="InterPro" id="IPR000152">
    <property type="entry name" value="EGF-type_Asp/Asn_hydroxyl_site"/>
</dbReference>
<dbReference type="InterPro" id="IPR000483">
    <property type="entry name" value="Cys-rich_flank_reg_C"/>
</dbReference>
<dbReference type="FunFam" id="3.80.10.10:FF:000770">
    <property type="entry name" value="Uncharacterized protein"/>
    <property type="match status" value="1"/>
</dbReference>
<dbReference type="PROSITE" id="PS01186">
    <property type="entry name" value="EGF_2"/>
    <property type="match status" value="5"/>
</dbReference>
<dbReference type="Pfam" id="PF01462">
    <property type="entry name" value="LRRNT"/>
    <property type="match status" value="3"/>
</dbReference>
<sequence length="1119" mass="124464">MEETVWDLSENFLTVLTDDQLQGPVNMRNLQLDKNLLTWLVSWERLIEPRKVMERAMKCSGIEKRAASSCRDAAVCPSVCSCTETTVDCRDRGLTHIPTNLPSSVLELYVAIPDIRCQFMFNLKDLSKNSIVEIAPRAFDGLRSLNSLVLYGNSLTDLPSEAFQGLFNLQLLLMNANKLQCLRKETFKNLTNLNLLSLYDNNIKSIANGTFDGLTNLMTLHLARNPIICDCNLEWLAILLSHRAVETSGARCESPKRLARRRLATLHHSKFRCKGTENFVTARADECILDYGCPVECSCRGSVIDCSKRGLMEIPPNIPMFTTELNLSHNKLSSIRNSASLRRLVNLKKLHLNNNSIRCVAEGAMLQLPNIQSIALGNNQFICNCHIADLAAFVRVNASRVLDSPICHEPEHLRGRPIATLTKNELSCKSPSEKVCSENGRYCPIGCSCHDTVVRCSNRALKEFPSGIPLETTELFLDSNEITSVPLHHLNKLYQLAKLDLSHNRLTVIENEAFANLTKLSTLILSYNKLQCLEATAFASLNGLRILSLHGNDLSVLPETAFANLTNITHIKWIKARFVEAGIARCELPLSVRNQLLLTANERHFKCNENIPRSILSKCDPCIENPCKNKAKCRKLSGRSFVCECPVGYHGSLCEDQIDACYGHPCLNNATCKVNGYDCKCPHLYVGKYCEEKLEYCSKKLNPCQNGGKCTPTGDHYTCKCLPGFSGSNCSINIDDCVNNLCKNNAICVDGIQSYTCECVDGYTGKFCELAPISNDLYPNISPCHAHSCEHGACKQTETDIQCSCFEGYTGQRCDRLRAVAFAERGAYVALEPWNTSPTGNLSLTIRTTSSTGIIAYYGDDSHISIELYDGRVKIAFYVGNYPTSHMYSYVTVHDGLPHHLKIFIDGKTVIMKIDSAQPQKVVNSGPRDSLELKTKTNFYLGGLPPKIAAKALDAFHVKNVNSFQGCLSDVFVNGEAIDLSKAEKLESVQSGCSHTVDVCGGVNCNRGACELNSSMPLGYECHCEPGYSGIHCEKREVFCTKEKFRRIHEEDGCRSVEPIKNARCRGWCGEERECCTVVKGKRRRVKMHCKNGSASVRIVHIVRKCECAAQKICSKQRQ</sequence>
<feature type="disulfide bond" evidence="10">
    <location>
        <begin position="759"/>
        <end position="768"/>
    </location>
</feature>
<evidence type="ECO:0000256" key="6">
    <source>
        <dbReference type="ARBA" id="ARBA00022729"/>
    </source>
</evidence>
<dbReference type="SMART" id="SM00041">
    <property type="entry name" value="CT"/>
    <property type="match status" value="1"/>
</dbReference>
<dbReference type="InterPro" id="IPR001611">
    <property type="entry name" value="Leu-rich_rpt"/>
</dbReference>
<dbReference type="PROSITE" id="PS50026">
    <property type="entry name" value="EGF_3"/>
    <property type="match status" value="6"/>
</dbReference>
<keyword evidence="2" id="KW-0217">Developmental protein</keyword>
<dbReference type="PROSITE" id="PS00022">
    <property type="entry name" value="EGF_1"/>
    <property type="match status" value="6"/>
</dbReference>
<dbReference type="GO" id="GO:0005509">
    <property type="term" value="F:calcium ion binding"/>
    <property type="evidence" value="ECO:0007669"/>
    <property type="project" value="InterPro"/>
</dbReference>
<feature type="domain" description="EGF-like" evidence="13">
    <location>
        <begin position="996"/>
        <end position="1034"/>
    </location>
</feature>
<protein>
    <submittedName>
        <fullName evidence="16">Slit homolog 1 protein (inferred by orthology to a C. elegans protein)</fullName>
    </submittedName>
</protein>
<dbReference type="Proteomes" id="UP000267096">
    <property type="component" value="Unassembled WGS sequence"/>
</dbReference>
<dbReference type="Gene3D" id="2.10.25.10">
    <property type="entry name" value="Laminin"/>
    <property type="match status" value="5"/>
</dbReference>
<feature type="disulfide bond" evidence="10">
    <location>
        <begin position="1005"/>
        <end position="1022"/>
    </location>
</feature>
<dbReference type="InterPro" id="IPR051355">
    <property type="entry name" value="Notch/Slit_guidance"/>
</dbReference>
<feature type="domain" description="EGF-like" evidence="13">
    <location>
        <begin position="733"/>
        <end position="769"/>
    </location>
</feature>
<dbReference type="CDD" id="cd00110">
    <property type="entry name" value="LamG"/>
    <property type="match status" value="1"/>
</dbReference>
<dbReference type="InterPro" id="IPR013320">
    <property type="entry name" value="ConA-like_dom_sf"/>
</dbReference>
<dbReference type="Pfam" id="PF01463">
    <property type="entry name" value="LRRCT"/>
    <property type="match status" value="2"/>
</dbReference>
<evidence type="ECO:0000256" key="5">
    <source>
        <dbReference type="ARBA" id="ARBA00022614"/>
    </source>
</evidence>
<feature type="domain" description="EGF-like" evidence="13">
    <location>
        <begin position="657"/>
        <end position="691"/>
    </location>
</feature>
<dbReference type="PANTHER" id="PTHR45836">
    <property type="entry name" value="SLIT HOMOLOG"/>
    <property type="match status" value="1"/>
</dbReference>
<dbReference type="SMART" id="SM00082">
    <property type="entry name" value="LRRCT"/>
    <property type="match status" value="2"/>
</dbReference>
<evidence type="ECO:0000256" key="10">
    <source>
        <dbReference type="PROSITE-ProRule" id="PRU00076"/>
    </source>
</evidence>
<dbReference type="EMBL" id="UYRR01031150">
    <property type="protein sequence ID" value="VDK46803.1"/>
    <property type="molecule type" value="Genomic_DNA"/>
</dbReference>
<keyword evidence="8 10" id="KW-1015">Disulfide bond</keyword>
<dbReference type="InterPro" id="IPR032675">
    <property type="entry name" value="LRR_dom_sf"/>
</dbReference>
<dbReference type="SMART" id="SM00013">
    <property type="entry name" value="LRRNT"/>
    <property type="match status" value="3"/>
</dbReference>
<dbReference type="InterPro" id="IPR000372">
    <property type="entry name" value="LRRNT"/>
</dbReference>
<feature type="disulfide bond" evidence="10">
    <location>
        <begin position="721"/>
        <end position="730"/>
    </location>
</feature>
<keyword evidence="5" id="KW-0433">Leucine-rich repeat</keyword>
<dbReference type="SMART" id="SM00365">
    <property type="entry name" value="LRR_SD22"/>
    <property type="match status" value="6"/>
</dbReference>
<keyword evidence="7" id="KW-0677">Repeat</keyword>
<gene>
    <name evidence="14" type="ORF">ASIM_LOCUS12197</name>
</gene>
<dbReference type="PROSITE" id="PS51450">
    <property type="entry name" value="LRR"/>
    <property type="match status" value="4"/>
</dbReference>
<evidence type="ECO:0000313" key="14">
    <source>
        <dbReference type="EMBL" id="VDK46803.1"/>
    </source>
</evidence>
<feature type="domain" description="CTCK" evidence="11">
    <location>
        <begin position="1040"/>
        <end position="1115"/>
    </location>
</feature>
<feature type="disulfide bond" evidence="10">
    <location>
        <begin position="1000"/>
        <end position="1010"/>
    </location>
</feature>
<dbReference type="InterPro" id="IPR013032">
    <property type="entry name" value="EGF-like_CS"/>
</dbReference>
<proteinExistence type="predicted"/>
<dbReference type="Gene3D" id="3.80.10.10">
    <property type="entry name" value="Ribonuclease Inhibitor"/>
    <property type="match status" value="4"/>
</dbReference>
<dbReference type="InterPro" id="IPR003591">
    <property type="entry name" value="Leu-rich_rpt_typical-subtyp"/>
</dbReference>
<dbReference type="InterPro" id="IPR006207">
    <property type="entry name" value="Cys_knot_C"/>
</dbReference>
<dbReference type="SMART" id="SM00282">
    <property type="entry name" value="LamG"/>
    <property type="match status" value="1"/>
</dbReference>
<dbReference type="GO" id="GO:0005576">
    <property type="term" value="C:extracellular region"/>
    <property type="evidence" value="ECO:0007669"/>
    <property type="project" value="UniProtKB-SubCell"/>
</dbReference>
<keyword evidence="9" id="KW-0325">Glycoprotein</keyword>
<dbReference type="Pfam" id="PF13855">
    <property type="entry name" value="LRR_8"/>
    <property type="match status" value="3"/>
</dbReference>
<dbReference type="OrthoDB" id="283575at2759"/>
<dbReference type="SUPFAM" id="SSF52058">
    <property type="entry name" value="L domain-like"/>
    <property type="match status" value="3"/>
</dbReference>
<dbReference type="Pfam" id="PF02210">
    <property type="entry name" value="Laminin_G_2"/>
    <property type="match status" value="1"/>
</dbReference>
<evidence type="ECO:0000313" key="16">
    <source>
        <dbReference type="WBParaSite" id="ASIM_0001273101-mRNA-1"/>
    </source>
</evidence>
<evidence type="ECO:0000259" key="11">
    <source>
        <dbReference type="PROSITE" id="PS01225"/>
    </source>
</evidence>
<name>A0A158PNR7_ANISI</name>
<dbReference type="Gene3D" id="2.60.120.200">
    <property type="match status" value="1"/>
</dbReference>
<dbReference type="InterPro" id="IPR000742">
    <property type="entry name" value="EGF"/>
</dbReference>
<dbReference type="PROSITE" id="PS00010">
    <property type="entry name" value="ASX_HYDROXYL"/>
    <property type="match status" value="1"/>
</dbReference>
<feature type="disulfide bond" evidence="10">
    <location>
        <begin position="805"/>
        <end position="814"/>
    </location>
</feature>
<reference evidence="14 15" key="2">
    <citation type="submission" date="2018-11" db="EMBL/GenBank/DDBJ databases">
        <authorList>
            <consortium name="Pathogen Informatics"/>
        </authorList>
    </citation>
    <scope>NUCLEOTIDE SEQUENCE [LARGE SCALE GENOMIC DNA]</scope>
</reference>
<dbReference type="SMART" id="SM00179">
    <property type="entry name" value="EGF_CA"/>
    <property type="match status" value="5"/>
</dbReference>
<feature type="disulfide bond" evidence="10">
    <location>
        <begin position="784"/>
        <end position="794"/>
    </location>
</feature>
<dbReference type="SMART" id="SM00369">
    <property type="entry name" value="LRR_TYP"/>
    <property type="match status" value="9"/>
</dbReference>
<dbReference type="GO" id="GO:0007411">
    <property type="term" value="P:axon guidance"/>
    <property type="evidence" value="ECO:0007669"/>
    <property type="project" value="TreeGrafter"/>
</dbReference>
<dbReference type="InterPro" id="IPR001791">
    <property type="entry name" value="Laminin_G"/>
</dbReference>
<dbReference type="WBParaSite" id="ASIM_0001273101-mRNA-1">
    <property type="protein sequence ID" value="ASIM_0001273101-mRNA-1"/>
    <property type="gene ID" value="ASIM_0001273101"/>
</dbReference>
<evidence type="ECO:0000256" key="9">
    <source>
        <dbReference type="ARBA" id="ARBA00023180"/>
    </source>
</evidence>
<dbReference type="PROSITE" id="PS01225">
    <property type="entry name" value="CTCK_2"/>
    <property type="match status" value="1"/>
</dbReference>
<dbReference type="SUPFAM" id="SSF49899">
    <property type="entry name" value="Concanavalin A-like lectins/glucanases"/>
    <property type="match status" value="1"/>
</dbReference>
<evidence type="ECO:0000256" key="4">
    <source>
        <dbReference type="ARBA" id="ARBA00022536"/>
    </source>
</evidence>
<dbReference type="Pfam" id="PF12661">
    <property type="entry name" value="hEGF"/>
    <property type="match status" value="1"/>
</dbReference>
<dbReference type="PANTHER" id="PTHR45836:SF4">
    <property type="entry name" value="PROTEIN SLIT"/>
    <property type="match status" value="1"/>
</dbReference>
<dbReference type="SUPFAM" id="SSF57196">
    <property type="entry name" value="EGF/Laminin"/>
    <property type="match status" value="4"/>
</dbReference>